<dbReference type="Proteomes" id="UP000036890">
    <property type="component" value="Unassembled WGS sequence"/>
</dbReference>
<accession>A0A0L8ACU9</accession>
<evidence type="ECO:0000313" key="1">
    <source>
        <dbReference type="EMBL" id="KOF00047.1"/>
    </source>
</evidence>
<evidence type="ECO:0008006" key="3">
    <source>
        <dbReference type="Google" id="ProtNLM"/>
    </source>
</evidence>
<sequence>MRNETIGVLDLRRNLSALLETTQRRPLMVHRYGSPWVCVVSDAQWQEKAVLLDFDPQSHPLAMLLRLQQQVLPLAETGALPPAALARALLLMDMHGIGDLAQLHEQVLHHRLWHWFVAGTHGVMDSWQLPALRVAMGSWCDDAEMTDALAAFAARSDVAILARRCGGDAPRLEREACRRMTLR</sequence>
<dbReference type="OrthoDB" id="9182628at2"/>
<proteinExistence type="predicted"/>
<name>A0A0L8ACU9_9GAMM</name>
<dbReference type="EMBL" id="AJLO02000015">
    <property type="protein sequence ID" value="KOF00047.1"/>
    <property type="molecule type" value="Genomic_DNA"/>
</dbReference>
<gene>
    <name evidence="1" type="ORF">W7K_06810</name>
</gene>
<evidence type="ECO:0000313" key="2">
    <source>
        <dbReference type="Proteomes" id="UP000036890"/>
    </source>
</evidence>
<organism evidence="1 2">
    <name type="scientific">Stenotrophomonas geniculata N1</name>
    <dbReference type="NCBI Taxonomy" id="1167641"/>
    <lineage>
        <taxon>Bacteria</taxon>
        <taxon>Pseudomonadati</taxon>
        <taxon>Pseudomonadota</taxon>
        <taxon>Gammaproteobacteria</taxon>
        <taxon>Lysobacterales</taxon>
        <taxon>Lysobacteraceae</taxon>
        <taxon>Stenotrophomonas</taxon>
    </lineage>
</organism>
<reference evidence="1 2" key="1">
    <citation type="journal article" date="2012" name="J. Bacteriol.">
        <title>Genome sequence of a novel nicotine-degrading strain, Pseudomonas geniculata N1.</title>
        <authorList>
            <person name="Tang H."/>
            <person name="Yu H."/>
            <person name="Tai C."/>
            <person name="Huang K."/>
            <person name="Liu Y."/>
            <person name="Wang L."/>
            <person name="Yao Y."/>
            <person name="Wu G."/>
            <person name="Xu P."/>
        </authorList>
    </citation>
    <scope>NUCLEOTIDE SEQUENCE [LARGE SCALE GENOMIC DNA]</scope>
    <source>
        <strain evidence="1 2">N1</strain>
    </source>
</reference>
<dbReference type="RefSeq" id="WP_010485328.1">
    <property type="nucleotide sequence ID" value="NZ_AJLO02000015.1"/>
</dbReference>
<protein>
    <recommendedName>
        <fullName evidence="3">Transposase InsH N-terminal domain-containing protein</fullName>
    </recommendedName>
</protein>
<comment type="caution">
    <text evidence="1">The sequence shown here is derived from an EMBL/GenBank/DDBJ whole genome shotgun (WGS) entry which is preliminary data.</text>
</comment>
<dbReference type="AlphaFoldDB" id="A0A0L8ACU9"/>